<dbReference type="Gene3D" id="1.20.120.1070">
    <property type="entry name" value="Translation initiation factor eIF-2B, N-terminal domain"/>
    <property type="match status" value="1"/>
</dbReference>
<evidence type="ECO:0000256" key="7">
    <source>
        <dbReference type="ARBA" id="ARBA00046432"/>
    </source>
</evidence>
<evidence type="ECO:0000256" key="8">
    <source>
        <dbReference type="RuleBase" id="RU003814"/>
    </source>
</evidence>
<dbReference type="Pfam" id="PF01008">
    <property type="entry name" value="IF-2B"/>
    <property type="match status" value="1"/>
</dbReference>
<evidence type="ECO:0000256" key="4">
    <source>
        <dbReference type="ARBA" id="ARBA00022917"/>
    </source>
</evidence>
<evidence type="ECO:0000313" key="9">
    <source>
        <dbReference type="EMBL" id="JAQ03479.1"/>
    </source>
</evidence>
<name>A0A146L6Q9_LYGHE</name>
<dbReference type="PANTHER" id="PTHR45860">
    <property type="entry name" value="TRANSLATION INITIATION FACTOR EIF-2B SUBUNIT ALPHA"/>
    <property type="match status" value="1"/>
</dbReference>
<evidence type="ECO:0000256" key="1">
    <source>
        <dbReference type="ARBA" id="ARBA00004514"/>
    </source>
</evidence>
<dbReference type="GO" id="GO:0005829">
    <property type="term" value="C:cytosol"/>
    <property type="evidence" value="ECO:0007669"/>
    <property type="project" value="UniProtKB-SubCell"/>
</dbReference>
<dbReference type="GO" id="GO:0003743">
    <property type="term" value="F:translation initiation factor activity"/>
    <property type="evidence" value="ECO:0007669"/>
    <property type="project" value="UniProtKB-KW"/>
</dbReference>
<dbReference type="EMBL" id="GDHC01015150">
    <property type="protein sequence ID" value="JAQ03479.1"/>
    <property type="molecule type" value="Transcribed_RNA"/>
</dbReference>
<proteinExistence type="inferred from homology"/>
<dbReference type="InterPro" id="IPR051501">
    <property type="entry name" value="eIF2B_alpha/beta/delta"/>
</dbReference>
<protein>
    <recommendedName>
        <fullName evidence="5">Translation initiation factor eIF2B subunit alpha</fullName>
    </recommendedName>
    <alternativeName>
        <fullName evidence="6">eIF2B GDP-GTP exchange factor subunit alpha</fullName>
    </alternativeName>
</protein>
<reference evidence="9" key="1">
    <citation type="journal article" date="2016" name="Gigascience">
        <title>De novo construction of an expanded transcriptome assembly for the western tarnished plant bug, Lygus hesperus.</title>
        <authorList>
            <person name="Tassone E.E."/>
            <person name="Geib S.M."/>
            <person name="Hall B."/>
            <person name="Fabrick J.A."/>
            <person name="Brent C.S."/>
            <person name="Hull J.J."/>
        </authorList>
    </citation>
    <scope>NUCLEOTIDE SEQUENCE</scope>
</reference>
<dbReference type="InterPro" id="IPR042528">
    <property type="entry name" value="elF-2B_alpha_N"/>
</dbReference>
<evidence type="ECO:0000256" key="2">
    <source>
        <dbReference type="ARBA" id="ARBA00007251"/>
    </source>
</evidence>
<dbReference type="GO" id="GO:0005085">
    <property type="term" value="F:guanyl-nucleotide exchange factor activity"/>
    <property type="evidence" value="ECO:0007669"/>
    <property type="project" value="TreeGrafter"/>
</dbReference>
<evidence type="ECO:0000256" key="6">
    <source>
        <dbReference type="ARBA" id="ARBA00044236"/>
    </source>
</evidence>
<dbReference type="InterPro" id="IPR037171">
    <property type="entry name" value="NagB/RpiA_transferase-like"/>
</dbReference>
<dbReference type="AlphaFoldDB" id="A0A146L6Q9"/>
<comment type="similarity">
    <text evidence="2 8">Belongs to the eIF-2B alpha/beta/delta subunits family.</text>
</comment>
<keyword evidence="3 9" id="KW-0396">Initiation factor</keyword>
<evidence type="ECO:0000256" key="3">
    <source>
        <dbReference type="ARBA" id="ARBA00022540"/>
    </source>
</evidence>
<comment type="subunit">
    <text evidence="7">Component of the translation initiation factor 2B (eIF2B) complex which is a heterodecamer of two sets of five different subunits: alpha, beta, gamma, delta and epsilon. Subunits alpha, beta and delta comprise a regulatory subcomplex and subunits epsilon and gamma comprise a catalytic subcomplex. Within the complex, the hexameric regulatory complex resides at the center, with the two heterodimeric catalytic subcomplexes bound on opposite sides.</text>
</comment>
<comment type="subcellular location">
    <subcellularLocation>
        <location evidence="1">Cytoplasm</location>
        <location evidence="1">Cytosol</location>
    </subcellularLocation>
</comment>
<gene>
    <name evidence="9" type="primary">EIF2B1</name>
    <name evidence="9" type="ORF">g.16329</name>
</gene>
<organism evidence="9">
    <name type="scientific">Lygus hesperus</name>
    <name type="common">Western plant bug</name>
    <dbReference type="NCBI Taxonomy" id="30085"/>
    <lineage>
        <taxon>Eukaryota</taxon>
        <taxon>Metazoa</taxon>
        <taxon>Ecdysozoa</taxon>
        <taxon>Arthropoda</taxon>
        <taxon>Hexapoda</taxon>
        <taxon>Insecta</taxon>
        <taxon>Pterygota</taxon>
        <taxon>Neoptera</taxon>
        <taxon>Paraneoptera</taxon>
        <taxon>Hemiptera</taxon>
        <taxon>Heteroptera</taxon>
        <taxon>Panheteroptera</taxon>
        <taxon>Cimicomorpha</taxon>
        <taxon>Miridae</taxon>
        <taxon>Mirini</taxon>
        <taxon>Lygus</taxon>
    </lineage>
</organism>
<dbReference type="SUPFAM" id="SSF100950">
    <property type="entry name" value="NagB/RpiA/CoA transferase-like"/>
    <property type="match status" value="1"/>
</dbReference>
<dbReference type="GO" id="GO:0005851">
    <property type="term" value="C:eukaryotic translation initiation factor 2B complex"/>
    <property type="evidence" value="ECO:0007669"/>
    <property type="project" value="TreeGrafter"/>
</dbReference>
<sequence length="117" mass="12958">MSQPKFFVDCDNSDPVEVFNAWTKKYPNIAVAAAAIQALTSVIRTSTATTVMGLQIQLKESIERIQRSRPMSISLTAGCQLFERHVTRTSLECSFDDCKRKLIERGEGFAALSLAAE</sequence>
<dbReference type="InterPro" id="IPR000649">
    <property type="entry name" value="IF-2B-related"/>
</dbReference>
<evidence type="ECO:0000256" key="5">
    <source>
        <dbReference type="ARBA" id="ARBA00044208"/>
    </source>
</evidence>
<accession>A0A146L6Q9</accession>
<dbReference type="PANTHER" id="PTHR45860:SF1">
    <property type="entry name" value="TRANSLATION INITIATION FACTOR EIF-2B SUBUNIT ALPHA"/>
    <property type="match status" value="1"/>
</dbReference>
<keyword evidence="4" id="KW-0648">Protein biosynthesis</keyword>